<evidence type="ECO:0000256" key="1">
    <source>
        <dbReference type="ARBA" id="ARBA00022737"/>
    </source>
</evidence>
<dbReference type="AlphaFoldDB" id="A0A409WWW3"/>
<dbReference type="Pfam" id="PF00415">
    <property type="entry name" value="RCC1"/>
    <property type="match status" value="2"/>
</dbReference>
<dbReference type="EMBL" id="NHYD01003061">
    <property type="protein sequence ID" value="PPQ83013.1"/>
    <property type="molecule type" value="Genomic_DNA"/>
</dbReference>
<dbReference type="PANTHER" id="PTHR22870:SF466">
    <property type="entry name" value="ANKYRIN REPEAT-CONTAINING PROTEIN"/>
    <property type="match status" value="1"/>
</dbReference>
<reference evidence="3 4" key="1">
    <citation type="journal article" date="2018" name="Evol. Lett.">
        <title>Horizontal gene cluster transfer increased hallucinogenic mushroom diversity.</title>
        <authorList>
            <person name="Reynolds H.T."/>
            <person name="Vijayakumar V."/>
            <person name="Gluck-Thaler E."/>
            <person name="Korotkin H.B."/>
            <person name="Matheny P.B."/>
            <person name="Slot J.C."/>
        </authorList>
    </citation>
    <scope>NUCLEOTIDE SEQUENCE [LARGE SCALE GENOMIC DNA]</scope>
    <source>
        <strain evidence="3 4">2631</strain>
    </source>
</reference>
<feature type="repeat" description="RCC1" evidence="2">
    <location>
        <begin position="349"/>
        <end position="404"/>
    </location>
</feature>
<feature type="repeat" description="RCC1" evidence="2">
    <location>
        <begin position="290"/>
        <end position="344"/>
    </location>
</feature>
<dbReference type="InterPro" id="IPR000408">
    <property type="entry name" value="Reg_chr_condens"/>
</dbReference>
<dbReference type="InterPro" id="IPR009091">
    <property type="entry name" value="RCC1/BLIP-II"/>
</dbReference>
<evidence type="ECO:0000313" key="4">
    <source>
        <dbReference type="Proteomes" id="UP000283269"/>
    </source>
</evidence>
<organism evidence="3 4">
    <name type="scientific">Psilocybe cyanescens</name>
    <dbReference type="NCBI Taxonomy" id="93625"/>
    <lineage>
        <taxon>Eukaryota</taxon>
        <taxon>Fungi</taxon>
        <taxon>Dikarya</taxon>
        <taxon>Basidiomycota</taxon>
        <taxon>Agaricomycotina</taxon>
        <taxon>Agaricomycetes</taxon>
        <taxon>Agaricomycetidae</taxon>
        <taxon>Agaricales</taxon>
        <taxon>Agaricineae</taxon>
        <taxon>Strophariaceae</taxon>
        <taxon>Psilocybe</taxon>
    </lineage>
</organism>
<accession>A0A409WWW3</accession>
<feature type="repeat" description="RCC1" evidence="2">
    <location>
        <begin position="187"/>
        <end position="243"/>
    </location>
</feature>
<dbReference type="InParanoid" id="A0A409WWW3"/>
<sequence>MFLLLSSGSNAHGQLGVGSVEDAYTFQPCSFAGQIRDSSVIHVATGANHTLILLEFGDGGRELWGCGDGRKGQLGMGYKQCGMSTSFKKVQLSLVDAGLGDYTFKFIEATWETSYAVLCSEGRPDIVISFGSDDYGDLGVGGGSSNSEKDFHFVQFDHLLPSGIRQIQAISTGQRHVVVQLRSDSSSLLVGWGLSRHGQLGSPAGTSFSSIPRPISFDSDDRLVDKPLSYALGIHHTIVHHHSDKIIGLGSDRKGQLQVVRRCSANHADVQSAHSTWNGSYIVVANQGKWEIWSSGSNSRSQLGWTPNEDDVVGVVKFPDHVDRQKSSVSVACGSEHVLALVSHSDRLTEVWGWGWNEHGNLGIGHTEDIPSPVTIWPRKDAVGISNVCGVWAGSGTSWICTETEDDV</sequence>
<dbReference type="PROSITE" id="PS50012">
    <property type="entry name" value="RCC1_3"/>
    <property type="match status" value="5"/>
</dbReference>
<dbReference type="Proteomes" id="UP000283269">
    <property type="component" value="Unassembled WGS sequence"/>
</dbReference>
<protein>
    <submittedName>
        <fullName evidence="3">Uncharacterized protein</fullName>
    </submittedName>
</protein>
<keyword evidence="1" id="KW-0677">Repeat</keyword>
<dbReference type="OrthoDB" id="5370059at2759"/>
<dbReference type="FunCoup" id="A0A409WWW3">
    <property type="interactions" value="27"/>
</dbReference>
<dbReference type="SUPFAM" id="SSF50985">
    <property type="entry name" value="RCC1/BLIP-II"/>
    <property type="match status" value="1"/>
</dbReference>
<feature type="repeat" description="RCC1" evidence="2">
    <location>
        <begin position="125"/>
        <end position="183"/>
    </location>
</feature>
<name>A0A409WWW3_PSICY</name>
<dbReference type="PRINTS" id="PR00633">
    <property type="entry name" value="RCCNDNSATION"/>
</dbReference>
<evidence type="ECO:0000256" key="2">
    <source>
        <dbReference type="PROSITE-ProRule" id="PRU00235"/>
    </source>
</evidence>
<dbReference type="PANTHER" id="PTHR22870">
    <property type="entry name" value="REGULATOR OF CHROMOSOME CONDENSATION"/>
    <property type="match status" value="1"/>
</dbReference>
<evidence type="ECO:0000313" key="3">
    <source>
        <dbReference type="EMBL" id="PPQ83013.1"/>
    </source>
</evidence>
<dbReference type="InterPro" id="IPR051210">
    <property type="entry name" value="Ub_ligase/GEF_domain"/>
</dbReference>
<comment type="caution">
    <text evidence="3">The sequence shown here is derived from an EMBL/GenBank/DDBJ whole genome shotgun (WGS) entry which is preliminary data.</text>
</comment>
<gene>
    <name evidence="3" type="ORF">CVT25_005253</name>
</gene>
<dbReference type="STRING" id="93625.A0A409WWW3"/>
<proteinExistence type="predicted"/>
<keyword evidence="4" id="KW-1185">Reference proteome</keyword>
<dbReference type="Gene3D" id="2.130.10.30">
    <property type="entry name" value="Regulator of chromosome condensation 1/beta-lactamase-inhibitor protein II"/>
    <property type="match status" value="2"/>
</dbReference>
<feature type="repeat" description="RCC1" evidence="2">
    <location>
        <begin position="2"/>
        <end position="56"/>
    </location>
</feature>